<dbReference type="PANTHER" id="PTHR30118">
    <property type="entry name" value="HTH-TYPE TRANSCRIPTIONAL REGULATOR LEUO-RELATED"/>
    <property type="match status" value="1"/>
</dbReference>
<dbReference type="GO" id="GO:0003700">
    <property type="term" value="F:DNA-binding transcription factor activity"/>
    <property type="evidence" value="ECO:0007669"/>
    <property type="project" value="InterPro"/>
</dbReference>
<dbReference type="Pfam" id="PF03466">
    <property type="entry name" value="LysR_substrate"/>
    <property type="match status" value="1"/>
</dbReference>
<dbReference type="InterPro" id="IPR036388">
    <property type="entry name" value="WH-like_DNA-bd_sf"/>
</dbReference>
<comment type="caution">
    <text evidence="6">The sequence shown here is derived from an EMBL/GenBank/DDBJ whole genome shotgun (WGS) entry which is preliminary data.</text>
</comment>
<sequence>MDNGRQMAKDLVTNLDLNLLRVFTVLFQEKNMRRASERLNVTQPAVSQSLKRLRQHFDEPLFVKVTGGLAATGYAEQLYDLVSPNLEALFSGLSHLTHFSPEELKQPITIALSPPAMMALSGALILKFKQLAPNVPLSIVAWSGQTITDLSNGSTLIGVHYGDIAYPKAIHRHQIALLTAAVAVRKGHPLLKEERVFEQLSNYPIASQLIPEWNEKIVVAAQIMERHGMELEVGFRAEDSAVLVDVISQTDMFMPITNLFPKHRYKDIAYPNVQVPKQERYHPLYCYHHLRQRNSPLITWLYQIIQQTVEEQIELNADK</sequence>
<dbReference type="AlphaFoldDB" id="A0A4Y3HY61"/>
<evidence type="ECO:0000313" key="7">
    <source>
        <dbReference type="Proteomes" id="UP000318717"/>
    </source>
</evidence>
<dbReference type="InterPro" id="IPR050389">
    <property type="entry name" value="LysR-type_TF"/>
</dbReference>
<proteinExistence type="inferred from homology"/>
<accession>A0A4Y3HY61</accession>
<feature type="domain" description="HTH lysR-type" evidence="5">
    <location>
        <begin position="15"/>
        <end position="72"/>
    </location>
</feature>
<dbReference type="Gene3D" id="1.10.10.10">
    <property type="entry name" value="Winged helix-like DNA-binding domain superfamily/Winged helix DNA-binding domain"/>
    <property type="match status" value="1"/>
</dbReference>
<dbReference type="InterPro" id="IPR000847">
    <property type="entry name" value="LysR_HTH_N"/>
</dbReference>
<dbReference type="Proteomes" id="UP000318717">
    <property type="component" value="Unassembled WGS sequence"/>
</dbReference>
<evidence type="ECO:0000313" key="6">
    <source>
        <dbReference type="EMBL" id="GEA51948.1"/>
    </source>
</evidence>
<keyword evidence="3" id="KW-0238">DNA-binding</keyword>
<dbReference type="Pfam" id="PF00126">
    <property type="entry name" value="HTH_1"/>
    <property type="match status" value="1"/>
</dbReference>
<name>A0A4Y3HY61_9VIBR</name>
<keyword evidence="4" id="KW-0804">Transcription</keyword>
<dbReference type="Gene3D" id="3.40.190.10">
    <property type="entry name" value="Periplasmic binding protein-like II"/>
    <property type="match status" value="2"/>
</dbReference>
<keyword evidence="7" id="KW-1185">Reference proteome</keyword>
<dbReference type="InterPro" id="IPR005119">
    <property type="entry name" value="LysR_subst-bd"/>
</dbReference>
<dbReference type="SUPFAM" id="SSF46785">
    <property type="entry name" value="Winged helix' DNA-binding domain"/>
    <property type="match status" value="1"/>
</dbReference>
<dbReference type="PANTHER" id="PTHR30118:SF15">
    <property type="entry name" value="TRANSCRIPTIONAL REGULATORY PROTEIN"/>
    <property type="match status" value="1"/>
</dbReference>
<evidence type="ECO:0000256" key="3">
    <source>
        <dbReference type="ARBA" id="ARBA00023125"/>
    </source>
</evidence>
<evidence type="ECO:0000259" key="5">
    <source>
        <dbReference type="PROSITE" id="PS50931"/>
    </source>
</evidence>
<dbReference type="EMBL" id="BJLF01000014">
    <property type="protein sequence ID" value="GEA51948.1"/>
    <property type="molecule type" value="Genomic_DNA"/>
</dbReference>
<evidence type="ECO:0000256" key="4">
    <source>
        <dbReference type="ARBA" id="ARBA00023163"/>
    </source>
</evidence>
<keyword evidence="2" id="KW-0805">Transcription regulation</keyword>
<evidence type="ECO:0000256" key="2">
    <source>
        <dbReference type="ARBA" id="ARBA00023015"/>
    </source>
</evidence>
<dbReference type="InterPro" id="IPR036390">
    <property type="entry name" value="WH_DNA-bd_sf"/>
</dbReference>
<gene>
    <name evidence="6" type="ORF">VIN01S_27520</name>
</gene>
<protein>
    <submittedName>
        <fullName evidence="6">LysR family transcriptional regulator</fullName>
    </submittedName>
</protein>
<dbReference type="GO" id="GO:0003677">
    <property type="term" value="F:DNA binding"/>
    <property type="evidence" value="ECO:0007669"/>
    <property type="project" value="UniProtKB-KW"/>
</dbReference>
<reference evidence="6 7" key="1">
    <citation type="submission" date="2019-06" db="EMBL/GenBank/DDBJ databases">
        <title>Whole genome shotgun sequence of Vibrio inusitatus NBRC 102082.</title>
        <authorList>
            <person name="Hosoyama A."/>
            <person name="Uohara A."/>
            <person name="Ohji S."/>
            <person name="Ichikawa N."/>
        </authorList>
    </citation>
    <scope>NUCLEOTIDE SEQUENCE [LARGE SCALE GENOMIC DNA]</scope>
    <source>
        <strain evidence="6 7">NBRC 102082</strain>
    </source>
</reference>
<comment type="similarity">
    <text evidence="1">Belongs to the LysR transcriptional regulatory family.</text>
</comment>
<dbReference type="SUPFAM" id="SSF53850">
    <property type="entry name" value="Periplasmic binding protein-like II"/>
    <property type="match status" value="1"/>
</dbReference>
<dbReference type="PRINTS" id="PR00039">
    <property type="entry name" value="HTHLYSR"/>
</dbReference>
<evidence type="ECO:0000256" key="1">
    <source>
        <dbReference type="ARBA" id="ARBA00009437"/>
    </source>
</evidence>
<organism evidence="6 7">
    <name type="scientific">Vibrio inusitatus NBRC 102082</name>
    <dbReference type="NCBI Taxonomy" id="1219070"/>
    <lineage>
        <taxon>Bacteria</taxon>
        <taxon>Pseudomonadati</taxon>
        <taxon>Pseudomonadota</taxon>
        <taxon>Gammaproteobacteria</taxon>
        <taxon>Vibrionales</taxon>
        <taxon>Vibrionaceae</taxon>
        <taxon>Vibrio</taxon>
    </lineage>
</organism>
<dbReference type="PROSITE" id="PS50931">
    <property type="entry name" value="HTH_LYSR"/>
    <property type="match status" value="1"/>
</dbReference>